<sequence>MAQSTVVLVTAASRGIGRCLAEAFLSRPNHIVVGSVRDESGATAQELKAFRPAEGSRLIMVKIDGTDFADSAKAIKQAQDAGIEHIDIAISVVGGAGGISPLDKVTPEEVTRAVNLNALGPLGLYQAVKPLLEKSKAPKWVAITSAVGSIGNMGNFGSHVAPAYGIGKAGLNWITMAAHCGNKALIAFVVHPGLVQTDGGNRVARGMGLPEAPNTKQQSTDGILKLIDNATRAETSGKFFDVISGAEIPW</sequence>
<dbReference type="EMBL" id="JAPUUL010000224">
    <property type="protein sequence ID" value="KAJ8131814.1"/>
    <property type="molecule type" value="Genomic_DNA"/>
</dbReference>
<comment type="caution">
    <text evidence="1">The sequence shown here is derived from an EMBL/GenBank/DDBJ whole genome shotgun (WGS) entry which is preliminary data.</text>
</comment>
<gene>
    <name evidence="1" type="ORF">O1611_g1815</name>
</gene>
<evidence type="ECO:0000313" key="1">
    <source>
        <dbReference type="EMBL" id="KAJ8131814.1"/>
    </source>
</evidence>
<organism evidence="1 2">
    <name type="scientific">Lasiodiplodia mahajangana</name>
    <dbReference type="NCBI Taxonomy" id="1108764"/>
    <lineage>
        <taxon>Eukaryota</taxon>
        <taxon>Fungi</taxon>
        <taxon>Dikarya</taxon>
        <taxon>Ascomycota</taxon>
        <taxon>Pezizomycotina</taxon>
        <taxon>Dothideomycetes</taxon>
        <taxon>Dothideomycetes incertae sedis</taxon>
        <taxon>Botryosphaeriales</taxon>
        <taxon>Botryosphaeriaceae</taxon>
        <taxon>Lasiodiplodia</taxon>
    </lineage>
</organism>
<accession>A0ACC2JWX6</accession>
<dbReference type="Proteomes" id="UP001153332">
    <property type="component" value="Unassembled WGS sequence"/>
</dbReference>
<evidence type="ECO:0000313" key="2">
    <source>
        <dbReference type="Proteomes" id="UP001153332"/>
    </source>
</evidence>
<reference evidence="1" key="1">
    <citation type="submission" date="2022-12" db="EMBL/GenBank/DDBJ databases">
        <title>Genome Sequence of Lasiodiplodia mahajangana.</title>
        <authorList>
            <person name="Buettner E."/>
        </authorList>
    </citation>
    <scope>NUCLEOTIDE SEQUENCE</scope>
    <source>
        <strain evidence="1">VT137</strain>
    </source>
</reference>
<protein>
    <submittedName>
        <fullName evidence="1">Uncharacterized protein</fullName>
    </submittedName>
</protein>
<keyword evidence="2" id="KW-1185">Reference proteome</keyword>
<proteinExistence type="predicted"/>
<name>A0ACC2JWX6_9PEZI</name>